<protein>
    <recommendedName>
        <fullName evidence="4">L-ornithine N(5)-monooxygenase [NAD(P)H]</fullName>
        <ecNumber evidence="4">1.14.13.196</ecNumber>
    </recommendedName>
</protein>
<evidence type="ECO:0000256" key="3">
    <source>
        <dbReference type="ARBA" id="ARBA00007588"/>
    </source>
</evidence>
<keyword evidence="5" id="KW-0285">Flavoprotein</keyword>
<accession>A0AB34KX14</accession>
<dbReference type="GO" id="GO:0016491">
    <property type="term" value="F:oxidoreductase activity"/>
    <property type="evidence" value="ECO:0007669"/>
    <property type="project" value="UniProtKB-KW"/>
</dbReference>
<proteinExistence type="inferred from homology"/>
<comment type="cofactor">
    <cofactor evidence="1">
        <name>FAD</name>
        <dbReference type="ChEBI" id="CHEBI:57692"/>
    </cofactor>
</comment>
<dbReference type="RefSeq" id="XP_069231427.1">
    <property type="nucleotide sequence ID" value="XM_069371713.1"/>
</dbReference>
<name>A0AB34KX14_9PEZI</name>
<evidence type="ECO:0000256" key="7">
    <source>
        <dbReference type="ARBA" id="ARBA00022857"/>
    </source>
</evidence>
<gene>
    <name evidence="11" type="ORF">WHR41_03107</name>
</gene>
<keyword evidence="12" id="KW-1185">Reference proteome</keyword>
<comment type="caution">
    <text evidence="11">The sequence shown here is derived from an EMBL/GenBank/DDBJ whole genome shotgun (WGS) entry which is preliminary data.</text>
</comment>
<evidence type="ECO:0000313" key="11">
    <source>
        <dbReference type="EMBL" id="KAL1588322.1"/>
    </source>
</evidence>
<dbReference type="PANTHER" id="PTHR42802">
    <property type="entry name" value="MONOOXYGENASE"/>
    <property type="match status" value="1"/>
</dbReference>
<dbReference type="InterPro" id="IPR025700">
    <property type="entry name" value="Lys/Orn_oxygenase"/>
</dbReference>
<comment type="catalytic activity">
    <reaction evidence="9">
        <text>L-ornithine + NADPH + O2 = N(5)-hydroxy-L-ornithine + NADP(+) + H2O</text>
        <dbReference type="Rhea" id="RHEA:41508"/>
        <dbReference type="ChEBI" id="CHEBI:15377"/>
        <dbReference type="ChEBI" id="CHEBI:15379"/>
        <dbReference type="ChEBI" id="CHEBI:46911"/>
        <dbReference type="ChEBI" id="CHEBI:57783"/>
        <dbReference type="ChEBI" id="CHEBI:58349"/>
        <dbReference type="ChEBI" id="CHEBI:78275"/>
        <dbReference type="EC" id="1.14.13.196"/>
    </reaction>
</comment>
<dbReference type="EC" id="1.14.13.196" evidence="4"/>
<dbReference type="AlphaFoldDB" id="A0AB34KX14"/>
<evidence type="ECO:0000256" key="5">
    <source>
        <dbReference type="ARBA" id="ARBA00022630"/>
    </source>
</evidence>
<dbReference type="Gene3D" id="3.50.50.60">
    <property type="entry name" value="FAD/NAD(P)-binding domain"/>
    <property type="match status" value="1"/>
</dbReference>
<keyword evidence="7" id="KW-0521">NADP</keyword>
<sequence>MESHGDGLSNFDSSGTDHSTTYDVVCIGFGTKGLAFTTVLADHDPSQRVLVVERDSRFNNDLGFAAEDGSAGSTFLRDLITLRNPRSEFTFVNFLHETNLLVAFTNASQLTTSRRLTARYMAWVAQKIEQLGWVSFNKEAVNIKPTSIAANGQVTRWTIDLRASGTGAASKVSCKRLIVATGAQSRLPRSLASPKLSSNVLPLSKSAELLKRIHNADRALSIAIIGADQEAVELFEHLISAPGQHRATMILAGSALRVEDCTPFTQEMIDGANNTSLHHLPPEVRQRMLATSVAAEFPTVDLHTLEALYVLLYTQHIQQHDKTQHRFHLKPHTRISGAQLQDAKVQLTASDVRSHAETQLPDLYDFVIATTEREALPGKPLLAPLSRMFDSGNGSWTVDSGYKVNFRRNVLAPGCGLWVMGTLTDPKVRRDNFSVLSASAGRALESMLEVAQVGETEESASKYGQLAML</sequence>
<evidence type="ECO:0000313" key="12">
    <source>
        <dbReference type="Proteomes" id="UP000803884"/>
    </source>
</evidence>
<dbReference type="GO" id="GO:0006879">
    <property type="term" value="P:intracellular iron ion homeostasis"/>
    <property type="evidence" value="ECO:0007669"/>
    <property type="project" value="TreeGrafter"/>
</dbReference>
<evidence type="ECO:0000256" key="1">
    <source>
        <dbReference type="ARBA" id="ARBA00001974"/>
    </source>
</evidence>
<evidence type="ECO:0000256" key="4">
    <source>
        <dbReference type="ARBA" id="ARBA00012881"/>
    </source>
</evidence>
<keyword evidence="6" id="KW-0274">FAD</keyword>
<reference evidence="11 12" key="1">
    <citation type="journal article" date="2020" name="Microbiol. Resour. Announc.">
        <title>Draft Genome Sequence of a Cladosporium Species Isolated from the Mesophotic Ascidian Didemnum maculosum.</title>
        <authorList>
            <person name="Gioti A."/>
            <person name="Siaperas R."/>
            <person name="Nikolaivits E."/>
            <person name="Le Goff G."/>
            <person name="Ouazzani J."/>
            <person name="Kotoulas G."/>
            <person name="Topakas E."/>
        </authorList>
    </citation>
    <scope>NUCLEOTIDE SEQUENCE [LARGE SCALE GENOMIC DNA]</scope>
    <source>
        <strain evidence="11 12">TM138-S3</strain>
    </source>
</reference>
<evidence type="ECO:0000256" key="8">
    <source>
        <dbReference type="ARBA" id="ARBA00023002"/>
    </source>
</evidence>
<keyword evidence="8" id="KW-0560">Oxidoreductase</keyword>
<evidence type="ECO:0000256" key="9">
    <source>
        <dbReference type="ARBA" id="ARBA00047598"/>
    </source>
</evidence>
<dbReference type="InterPro" id="IPR036188">
    <property type="entry name" value="FAD/NAD-bd_sf"/>
</dbReference>
<dbReference type="EMBL" id="JAAQHG020000007">
    <property type="protein sequence ID" value="KAL1588322.1"/>
    <property type="molecule type" value="Genomic_DNA"/>
</dbReference>
<evidence type="ECO:0000256" key="6">
    <source>
        <dbReference type="ARBA" id="ARBA00022827"/>
    </source>
</evidence>
<evidence type="ECO:0000256" key="2">
    <source>
        <dbReference type="ARBA" id="ARBA00004924"/>
    </source>
</evidence>
<comment type="similarity">
    <text evidence="3">Belongs to the lysine N(6)-hydroxylase/L-ornithine N(5)-oxygenase family.</text>
</comment>
<dbReference type="GeneID" id="96004551"/>
<dbReference type="Proteomes" id="UP000803884">
    <property type="component" value="Unassembled WGS sequence"/>
</dbReference>
<organism evidence="11 12">
    <name type="scientific">Cladosporium halotolerans</name>
    <dbReference type="NCBI Taxonomy" id="1052096"/>
    <lineage>
        <taxon>Eukaryota</taxon>
        <taxon>Fungi</taxon>
        <taxon>Dikarya</taxon>
        <taxon>Ascomycota</taxon>
        <taxon>Pezizomycotina</taxon>
        <taxon>Dothideomycetes</taxon>
        <taxon>Dothideomycetidae</taxon>
        <taxon>Cladosporiales</taxon>
        <taxon>Cladosporiaceae</taxon>
        <taxon>Cladosporium</taxon>
    </lineage>
</organism>
<comment type="pathway">
    <text evidence="2">Siderophore biosynthesis.</text>
</comment>
<dbReference type="Pfam" id="PF13434">
    <property type="entry name" value="Lys_Orn_oxgnase"/>
    <property type="match status" value="1"/>
</dbReference>
<comment type="catalytic activity">
    <reaction evidence="10">
        <text>L-ornithine + NADH + O2 = N(5)-hydroxy-L-ornithine + NAD(+) + H2O</text>
        <dbReference type="Rhea" id="RHEA:41512"/>
        <dbReference type="ChEBI" id="CHEBI:15377"/>
        <dbReference type="ChEBI" id="CHEBI:15379"/>
        <dbReference type="ChEBI" id="CHEBI:46911"/>
        <dbReference type="ChEBI" id="CHEBI:57540"/>
        <dbReference type="ChEBI" id="CHEBI:57945"/>
        <dbReference type="ChEBI" id="CHEBI:78275"/>
        <dbReference type="EC" id="1.14.13.196"/>
    </reaction>
</comment>
<dbReference type="PANTHER" id="PTHR42802:SF1">
    <property type="entry name" value="L-ORNITHINE N(5)-MONOOXYGENASE"/>
    <property type="match status" value="1"/>
</dbReference>
<dbReference type="SUPFAM" id="SSF51905">
    <property type="entry name" value="FAD/NAD(P)-binding domain"/>
    <property type="match status" value="1"/>
</dbReference>
<evidence type="ECO:0000256" key="10">
    <source>
        <dbReference type="ARBA" id="ARBA00049248"/>
    </source>
</evidence>